<accession>A0A7X9RX00</accession>
<dbReference type="AlphaFoldDB" id="A0A7X9RX00"/>
<name>A0A7X9RX00_9BACT</name>
<sequence>MINKRNILFGLLIISIVSCIGYQSTNKPIYIGNFKEKQYDFFESIRHEHLIDYYYKLPFELKFGGIKPFPYDSIGMKDYSWLRNPENLKIAFNAFSTVGLDKFISKEKYFERNNDWCCNTDWENKSLHEIVTGFINSDTTTNGSNYYSKFWKRRKLENTHITTYEIFTQIDRFYNQNDHDLIYKNQDTILLGLLDFDSKLALSDSIKYQDTAIECFNFLKSVELEYSAYKLICNNPRLNLDKNLRDSLIMTMNYDTLTVGTWEKLDDNRNGWITSGYYRDTNRYYGP</sequence>
<dbReference type="PROSITE" id="PS51257">
    <property type="entry name" value="PROKAR_LIPOPROTEIN"/>
    <property type="match status" value="1"/>
</dbReference>
<protein>
    <submittedName>
        <fullName evidence="1">Uncharacterized protein</fullName>
    </submittedName>
</protein>
<proteinExistence type="predicted"/>
<evidence type="ECO:0000313" key="1">
    <source>
        <dbReference type="EMBL" id="NME70235.1"/>
    </source>
</evidence>
<organism evidence="1 2">
    <name type="scientific">Flammeovirga aprica JL-4</name>
    <dbReference type="NCBI Taxonomy" id="694437"/>
    <lineage>
        <taxon>Bacteria</taxon>
        <taxon>Pseudomonadati</taxon>
        <taxon>Bacteroidota</taxon>
        <taxon>Cytophagia</taxon>
        <taxon>Cytophagales</taxon>
        <taxon>Flammeovirgaceae</taxon>
        <taxon>Flammeovirga</taxon>
    </lineage>
</organism>
<dbReference type="Proteomes" id="UP000576082">
    <property type="component" value="Unassembled WGS sequence"/>
</dbReference>
<gene>
    <name evidence="1" type="ORF">HHU12_19825</name>
</gene>
<comment type="caution">
    <text evidence="1">The sequence shown here is derived from an EMBL/GenBank/DDBJ whole genome shotgun (WGS) entry which is preliminary data.</text>
</comment>
<dbReference type="EMBL" id="JABANE010000058">
    <property type="protein sequence ID" value="NME70235.1"/>
    <property type="molecule type" value="Genomic_DNA"/>
</dbReference>
<keyword evidence="2" id="KW-1185">Reference proteome</keyword>
<reference evidence="1 2" key="1">
    <citation type="submission" date="2020-04" db="EMBL/GenBank/DDBJ databases">
        <title>Flammeovirga sp. SR4, a novel species isolated from seawater.</title>
        <authorList>
            <person name="Wang X."/>
        </authorList>
    </citation>
    <scope>NUCLEOTIDE SEQUENCE [LARGE SCALE GENOMIC DNA]</scope>
    <source>
        <strain evidence="1 2">ATCC 23126</strain>
    </source>
</reference>
<evidence type="ECO:0000313" key="2">
    <source>
        <dbReference type="Proteomes" id="UP000576082"/>
    </source>
</evidence>